<proteinExistence type="predicted"/>
<dbReference type="Proteomes" id="UP001196097">
    <property type="component" value="Chromosome"/>
</dbReference>
<sequence>MNEPVSFDLFSPDIFPEVSQSRRFAIARDELLYLIRQFQELRLKCFPCALPLARARVLLDLMGGLGGVC</sequence>
<dbReference type="EMBL" id="CP130946">
    <property type="protein sequence ID" value="XRP71760.1"/>
    <property type="molecule type" value="Genomic_DNA"/>
</dbReference>
<protein>
    <submittedName>
        <fullName evidence="1">Uncharacterized protein</fullName>
    </submittedName>
</protein>
<accession>A0ACD5ID53</accession>
<name>A0ACD5ID53_9PROT</name>
<gene>
    <name evidence="1" type="ORF">HF292_008015</name>
</gene>
<evidence type="ECO:0000313" key="1">
    <source>
        <dbReference type="EMBL" id="XRP71760.1"/>
    </source>
</evidence>
<keyword evidence="2" id="KW-1185">Reference proteome</keyword>
<organism evidence="1 2">
    <name type="scientific">Acidithiobacillus ferruginosus</name>
    <dbReference type="NCBI Taxonomy" id="3063951"/>
    <lineage>
        <taxon>Bacteria</taxon>
        <taxon>Pseudomonadati</taxon>
        <taxon>Pseudomonadota</taxon>
        <taxon>Acidithiobacillia</taxon>
        <taxon>Acidithiobacillales</taxon>
        <taxon>Acidithiobacillaceae</taxon>
        <taxon>Acidithiobacillus</taxon>
    </lineage>
</organism>
<reference evidence="1 2" key="1">
    <citation type="journal article" date="2021" name="ISME J.">
        <title>Genomic evolution of the class Acidithiobacillia: deep-branching Proteobacteria living in extreme acidic conditions.</title>
        <authorList>
            <person name="Moya-Beltran A."/>
            <person name="Beard S."/>
            <person name="Rojas-Villalobos C."/>
            <person name="Issotta F."/>
            <person name="Gallardo Y."/>
            <person name="Ulloa R."/>
            <person name="Giaveno A."/>
            <person name="Degli Esposti M."/>
            <person name="Johnson D.B."/>
            <person name="Quatrini R."/>
        </authorList>
    </citation>
    <scope>NUCLEOTIDE SEQUENCE [LARGE SCALE GENOMIC DNA]</scope>
    <source>
        <strain evidence="1 2">CF3</strain>
    </source>
</reference>
<evidence type="ECO:0000313" key="2">
    <source>
        <dbReference type="Proteomes" id="UP001196097"/>
    </source>
</evidence>